<keyword evidence="2 6" id="KW-0489">Methyltransferase</keyword>
<dbReference type="RefSeq" id="WP_008517422.1">
    <property type="nucleotide sequence ID" value="NZ_ACJM01000011.1"/>
</dbReference>
<dbReference type="PANTHER" id="PTHR33603:SF1">
    <property type="entry name" value="RIBOSOMAL RNA LARGE SUBUNIT METHYLTRANSFERASE H"/>
    <property type="match status" value="1"/>
</dbReference>
<dbReference type="SUPFAM" id="SSF75217">
    <property type="entry name" value="alpha/beta knot"/>
    <property type="match status" value="1"/>
</dbReference>
<evidence type="ECO:0000256" key="4">
    <source>
        <dbReference type="ARBA" id="ARBA00022691"/>
    </source>
</evidence>
<accession>C0GIB2</accession>
<evidence type="ECO:0000256" key="2">
    <source>
        <dbReference type="ARBA" id="ARBA00022603"/>
    </source>
</evidence>
<dbReference type="InterPro" id="IPR029026">
    <property type="entry name" value="tRNA_m1G_MTases_N"/>
</dbReference>
<dbReference type="GO" id="GO:0005737">
    <property type="term" value="C:cytoplasm"/>
    <property type="evidence" value="ECO:0007669"/>
    <property type="project" value="UniProtKB-SubCell"/>
</dbReference>
<protein>
    <recommendedName>
        <fullName evidence="6">Ribosomal RNA large subunit methyltransferase H</fullName>
        <ecNumber evidence="6">2.1.1.177</ecNumber>
    </recommendedName>
    <alternativeName>
        <fullName evidence="6">23S rRNA (pseudouridine1915-N3)-methyltransferase</fullName>
    </alternativeName>
    <alternativeName>
        <fullName evidence="6">23S rRNA m3Psi1915 methyltransferase</fullName>
    </alternativeName>
    <alternativeName>
        <fullName evidence="6">rRNA (pseudouridine-N3-)-methyltransferase RlmH</fullName>
    </alternativeName>
</protein>
<feature type="binding site" evidence="6">
    <location>
        <position position="76"/>
    </location>
    <ligand>
        <name>S-adenosyl-L-methionine</name>
        <dbReference type="ChEBI" id="CHEBI:59789"/>
    </ligand>
</feature>
<dbReference type="InterPro" id="IPR029028">
    <property type="entry name" value="Alpha/beta_knot_MTases"/>
</dbReference>
<dbReference type="EC" id="2.1.1.177" evidence="6"/>
<evidence type="ECO:0000313" key="7">
    <source>
        <dbReference type="EMBL" id="EEG76960.1"/>
    </source>
</evidence>
<evidence type="ECO:0000256" key="5">
    <source>
        <dbReference type="ARBA" id="ARBA00038303"/>
    </source>
</evidence>
<dbReference type="AlphaFoldDB" id="C0GIB2"/>
<dbReference type="Proteomes" id="UP000006443">
    <property type="component" value="Unassembled WGS sequence"/>
</dbReference>
<dbReference type="CDD" id="cd18081">
    <property type="entry name" value="RlmH-like"/>
    <property type="match status" value="1"/>
</dbReference>
<dbReference type="GO" id="GO:0070038">
    <property type="term" value="F:rRNA (pseudouridine-N3-)-methyltransferase activity"/>
    <property type="evidence" value="ECO:0007669"/>
    <property type="project" value="UniProtKB-UniRule"/>
</dbReference>
<keyword evidence="4 6" id="KW-0949">S-adenosyl-L-methionine</keyword>
<dbReference type="NCBIfam" id="TIGR00246">
    <property type="entry name" value="tRNA_RlmH_YbeA"/>
    <property type="match status" value="1"/>
</dbReference>
<keyword evidence="1 6" id="KW-0698">rRNA processing</keyword>
<comment type="subunit">
    <text evidence="6">Homodimer.</text>
</comment>
<gene>
    <name evidence="6" type="primary">rlmH</name>
    <name evidence="7" type="ORF">DealDRAFT_2221</name>
</gene>
<feature type="binding site" evidence="6">
    <location>
        <begin position="127"/>
        <end position="132"/>
    </location>
    <ligand>
        <name>S-adenosyl-L-methionine</name>
        <dbReference type="ChEBI" id="CHEBI:59789"/>
    </ligand>
</feature>
<dbReference type="Pfam" id="PF02590">
    <property type="entry name" value="SPOUT_MTase"/>
    <property type="match status" value="1"/>
</dbReference>
<keyword evidence="8" id="KW-1185">Reference proteome</keyword>
<reference evidence="7 8" key="1">
    <citation type="submission" date="2009-02" db="EMBL/GenBank/DDBJ databases">
        <title>Sequencing of the draft genome and assembly of Dethiobacter alkaliphilus AHT 1.</title>
        <authorList>
            <consortium name="US DOE Joint Genome Institute (JGI-PGF)"/>
            <person name="Lucas S."/>
            <person name="Copeland A."/>
            <person name="Lapidus A."/>
            <person name="Glavina del Rio T."/>
            <person name="Dalin E."/>
            <person name="Tice H."/>
            <person name="Bruce D."/>
            <person name="Goodwin L."/>
            <person name="Pitluck S."/>
            <person name="Larimer F."/>
            <person name="Land M.L."/>
            <person name="Hauser L."/>
            <person name="Muyzer G."/>
        </authorList>
    </citation>
    <scope>NUCLEOTIDE SEQUENCE [LARGE SCALE GENOMIC DNA]</scope>
    <source>
        <strain evidence="7 8">AHT 1</strain>
    </source>
</reference>
<comment type="catalytic activity">
    <reaction evidence="6">
        <text>pseudouridine(1915) in 23S rRNA + S-adenosyl-L-methionine = N(3)-methylpseudouridine(1915) in 23S rRNA + S-adenosyl-L-homocysteine + H(+)</text>
        <dbReference type="Rhea" id="RHEA:42752"/>
        <dbReference type="Rhea" id="RHEA-COMP:10221"/>
        <dbReference type="Rhea" id="RHEA-COMP:10222"/>
        <dbReference type="ChEBI" id="CHEBI:15378"/>
        <dbReference type="ChEBI" id="CHEBI:57856"/>
        <dbReference type="ChEBI" id="CHEBI:59789"/>
        <dbReference type="ChEBI" id="CHEBI:65314"/>
        <dbReference type="ChEBI" id="CHEBI:74486"/>
        <dbReference type="EC" id="2.1.1.177"/>
    </reaction>
</comment>
<dbReference type="InterPro" id="IPR003742">
    <property type="entry name" value="RlmH-like"/>
</dbReference>
<comment type="similarity">
    <text evidence="5 6">Belongs to the RNA methyltransferase RlmH family.</text>
</comment>
<evidence type="ECO:0000256" key="1">
    <source>
        <dbReference type="ARBA" id="ARBA00022552"/>
    </source>
</evidence>
<comment type="subcellular location">
    <subcellularLocation>
        <location evidence="6">Cytoplasm</location>
    </subcellularLocation>
</comment>
<dbReference type="STRING" id="555088.DealDRAFT_2221"/>
<organism evidence="7 8">
    <name type="scientific">Dethiobacter alkaliphilus AHT 1</name>
    <dbReference type="NCBI Taxonomy" id="555088"/>
    <lineage>
        <taxon>Bacteria</taxon>
        <taxon>Bacillati</taxon>
        <taxon>Bacillota</taxon>
        <taxon>Dethiobacteria</taxon>
        <taxon>Dethiobacterales</taxon>
        <taxon>Dethiobacteraceae</taxon>
        <taxon>Dethiobacter</taxon>
    </lineage>
</organism>
<dbReference type="HAMAP" id="MF_00658">
    <property type="entry name" value="23SrRNA_methyltr_H"/>
    <property type="match status" value="1"/>
</dbReference>
<keyword evidence="6" id="KW-0963">Cytoplasm</keyword>
<feature type="binding site" evidence="6">
    <location>
        <position position="108"/>
    </location>
    <ligand>
        <name>S-adenosyl-L-methionine</name>
        <dbReference type="ChEBI" id="CHEBI:59789"/>
    </ligand>
</feature>
<name>C0GIB2_DETAL</name>
<evidence type="ECO:0000256" key="3">
    <source>
        <dbReference type="ARBA" id="ARBA00022679"/>
    </source>
</evidence>
<dbReference type="EMBL" id="ACJM01000011">
    <property type="protein sequence ID" value="EEG76960.1"/>
    <property type="molecule type" value="Genomic_DNA"/>
</dbReference>
<dbReference type="OrthoDB" id="9806643at2"/>
<evidence type="ECO:0000256" key="6">
    <source>
        <dbReference type="HAMAP-Rule" id="MF_00658"/>
    </source>
</evidence>
<proteinExistence type="inferred from homology"/>
<keyword evidence="3 6" id="KW-0808">Transferase</keyword>
<dbReference type="PIRSF" id="PIRSF004505">
    <property type="entry name" value="MT_bac"/>
    <property type="match status" value="1"/>
</dbReference>
<dbReference type="eggNOG" id="COG1576">
    <property type="taxonomic scope" value="Bacteria"/>
</dbReference>
<dbReference type="Gene3D" id="3.40.1280.10">
    <property type="match status" value="1"/>
</dbReference>
<comment type="function">
    <text evidence="6">Specifically methylates the pseudouridine at position 1915 (m3Psi1915) in 23S rRNA.</text>
</comment>
<dbReference type="PANTHER" id="PTHR33603">
    <property type="entry name" value="METHYLTRANSFERASE"/>
    <property type="match status" value="1"/>
</dbReference>
<comment type="caution">
    <text evidence="7">The sequence shown here is derived from an EMBL/GenBank/DDBJ whole genome shotgun (WGS) entry which is preliminary data.</text>
</comment>
<sequence>MQIQILTVGKIKEKYLKMGIDEYTKRLGPFARVEIREVKDEKTPDGASAAEEEQIQAKETARLKALLKPGTYIIALDIKGKNLSSPEFASQLDKLATTGQSHITFLIGGSLGLSRELLKMADLRLSFSAMTFPHQLFRLILLEQIYRAYKINRGEPYHK</sequence>
<evidence type="ECO:0000313" key="8">
    <source>
        <dbReference type="Proteomes" id="UP000006443"/>
    </source>
</evidence>
<dbReference type="NCBIfam" id="NF000985">
    <property type="entry name" value="PRK00103.1-3"/>
    <property type="match status" value="1"/>
</dbReference>